<feature type="compositionally biased region" description="Low complexity" evidence="16">
    <location>
        <begin position="233"/>
        <end position="245"/>
    </location>
</feature>
<dbReference type="PROSITE" id="PS00018">
    <property type="entry name" value="EF_HAND_1"/>
    <property type="match status" value="1"/>
</dbReference>
<dbReference type="Gene3D" id="2.60.350.10">
    <property type="entry name" value="Dextranase, N-terminal"/>
    <property type="match status" value="1"/>
</dbReference>
<dbReference type="PANTHER" id="PTHR11886:SF35">
    <property type="entry name" value="DYNEIN LIGHT CHAIN"/>
    <property type="match status" value="1"/>
</dbReference>
<accession>A0A1Q9D113</accession>
<keyword evidence="9" id="KW-0509">mRNA transport</keyword>
<keyword evidence="10" id="KW-0653">Protein transport</keyword>
<dbReference type="InterPro" id="IPR011050">
    <property type="entry name" value="Pectin_lyase_fold/virulence"/>
</dbReference>
<feature type="domain" description="Protein kinase" evidence="17">
    <location>
        <begin position="1079"/>
        <end position="1484"/>
    </location>
</feature>
<dbReference type="GO" id="GO:0045505">
    <property type="term" value="F:dynein intermediate chain binding"/>
    <property type="evidence" value="ECO:0007669"/>
    <property type="project" value="TreeGrafter"/>
</dbReference>
<keyword evidence="13" id="KW-0206">Cytoskeleton</keyword>
<dbReference type="GO" id="GO:0005634">
    <property type="term" value="C:nucleus"/>
    <property type="evidence" value="ECO:0007669"/>
    <property type="project" value="UniProtKB-SubCell"/>
</dbReference>
<dbReference type="Pfam" id="PF18783">
    <property type="entry name" value="IPU_b_solenoid"/>
    <property type="match status" value="1"/>
</dbReference>
<dbReference type="Gene3D" id="2.160.20.10">
    <property type="entry name" value="Single-stranded right-handed beta-helix, Pectin lyase-like"/>
    <property type="match status" value="1"/>
</dbReference>
<evidence type="ECO:0000256" key="16">
    <source>
        <dbReference type="SAM" id="MobiDB-lite"/>
    </source>
</evidence>
<dbReference type="OrthoDB" id="432952at2759"/>
<dbReference type="SMART" id="SM00220">
    <property type="entry name" value="S_TKc"/>
    <property type="match status" value="1"/>
</dbReference>
<dbReference type="InterPro" id="IPR019763">
    <property type="entry name" value="Dynein_light_1/2_CS"/>
</dbReference>
<evidence type="ECO:0000256" key="13">
    <source>
        <dbReference type="ARBA" id="ARBA00023212"/>
    </source>
</evidence>
<evidence type="ECO:0000259" key="17">
    <source>
        <dbReference type="PROSITE" id="PS50011"/>
    </source>
</evidence>
<evidence type="ECO:0000256" key="3">
    <source>
        <dbReference type="ARBA" id="ARBA00010156"/>
    </source>
</evidence>
<dbReference type="GO" id="GO:0007017">
    <property type="term" value="P:microtubule-based process"/>
    <property type="evidence" value="ECO:0007669"/>
    <property type="project" value="InterPro"/>
</dbReference>
<dbReference type="CDD" id="cd21452">
    <property type="entry name" value="DLC-like_DYNLL1_DYNLL2"/>
    <property type="match status" value="1"/>
</dbReference>
<evidence type="ECO:0000256" key="10">
    <source>
        <dbReference type="ARBA" id="ARBA00022927"/>
    </source>
</evidence>
<protein>
    <recommendedName>
        <fullName evidence="4">Dynein light chain 1, cytoplasmic</fullName>
    </recommendedName>
    <alternativeName>
        <fullName evidence="5">Probable pectate lyase C</fullName>
    </alternativeName>
</protein>
<dbReference type="PANTHER" id="PTHR11886">
    <property type="entry name" value="DYNEIN LIGHT CHAIN"/>
    <property type="match status" value="1"/>
</dbReference>
<dbReference type="PROSITE" id="PS50222">
    <property type="entry name" value="EF_HAND_2"/>
    <property type="match status" value="1"/>
</dbReference>
<dbReference type="InterPro" id="IPR000719">
    <property type="entry name" value="Prot_kinase_dom"/>
</dbReference>
<dbReference type="GO" id="GO:0004553">
    <property type="term" value="F:hydrolase activity, hydrolyzing O-glycosyl compounds"/>
    <property type="evidence" value="ECO:0007669"/>
    <property type="project" value="InterPro"/>
</dbReference>
<dbReference type="GO" id="GO:0004672">
    <property type="term" value="F:protein kinase activity"/>
    <property type="evidence" value="ECO:0007669"/>
    <property type="project" value="InterPro"/>
</dbReference>
<evidence type="ECO:0000256" key="7">
    <source>
        <dbReference type="ARBA" id="ARBA00022490"/>
    </source>
</evidence>
<dbReference type="GO" id="GO:0005874">
    <property type="term" value="C:microtubule"/>
    <property type="evidence" value="ECO:0007669"/>
    <property type="project" value="UniProtKB-KW"/>
</dbReference>
<feature type="region of interest" description="Disordered" evidence="16">
    <location>
        <begin position="284"/>
        <end position="336"/>
    </location>
</feature>
<dbReference type="InterPro" id="IPR037177">
    <property type="entry name" value="DLC_sf"/>
</dbReference>
<evidence type="ECO:0000256" key="11">
    <source>
        <dbReference type="ARBA" id="ARBA00023017"/>
    </source>
</evidence>
<proteinExistence type="inferred from homology"/>
<dbReference type="InterPro" id="IPR041274">
    <property type="entry name" value="IPU_b_solenoid"/>
</dbReference>
<evidence type="ECO:0000256" key="2">
    <source>
        <dbReference type="ARBA" id="ARBA00004245"/>
    </source>
</evidence>
<evidence type="ECO:0000256" key="15">
    <source>
        <dbReference type="ARBA" id="ARBA00024334"/>
    </source>
</evidence>
<dbReference type="GO" id="GO:0005868">
    <property type="term" value="C:cytoplasmic dynein complex"/>
    <property type="evidence" value="ECO:0007669"/>
    <property type="project" value="TreeGrafter"/>
</dbReference>
<keyword evidence="12" id="KW-0505">Motor protein</keyword>
<dbReference type="EMBL" id="LSRX01000791">
    <property type="protein sequence ID" value="OLP88843.1"/>
    <property type="molecule type" value="Genomic_DNA"/>
</dbReference>
<name>A0A1Q9D113_SYMMI</name>
<dbReference type="InterPro" id="IPR012334">
    <property type="entry name" value="Pectin_lyas_fold"/>
</dbReference>
<sequence>MLGQVERRLGQREEARHNQAKQYMEMWVTGNDYYISRDPVQWYFYGNNFQLECHINIHQQRINIDLTYHIDAFQLHGNVEFVEHTDFQDELVDCIDFHDEFVQYSDSYDEFWSSTTAPTSTSSSTVPGVSDGYMLNAIRHRQPETLLDGAHEQNQWIIDFSPFPLRVESTIGHAEPHRKNGLCQDPGARMHEDKVCSVGNKNSNHNNSSNSNNTNTTNANHIRHNNHNDNHDNASSGSSNNNNMLRNGRNSMCCCRFLQMAGKSSSRKPLDSVQELRRPSACDWVRKEGDRKDKAEKEPRSQAAAKPEEKAAGRQLDSEAKAASREDGHNKAKEEVEIVATREMRRELLEVPTGQGSRYDFNGDGDLSFEEFFELFVQISGLQRSRGLAGVAKLALRPAAQLKSVLLGREIFVTQEPGKVWDVYHRAMGLQRSANFGSDGGSFARLRRWERARLAETCSAHLGKHKRTKEERVIKVVEKSQVTVQRYLMAISFRCLFCDPDDAERPVETREHLSGNLECGPTQCMTAVIKNADMAEDCVSSIGEVTWQAVRYNIEKDIAAFIKKEFDKKYNPTWHCVVGRNFGSYVTHETKHFIYFYLGQVWLRQKIESSKIYLVMDAIKGGTLREVLLRFQAEGPSAQLDREAMAYCHGMRIIHKDLCHQLIDLGGRGTPKAYNPTKDLKDENVMLLKVTAESETSEPFVVIIDLGATWKAKASAVGHGRELITWWHEDSTSEKRELQPEEDRRVVRSPFFEVSVWTAADPEGTDRRQKPFPYLSWPRMGRQKWGYSKDDGAEDFDRNHCTCTWAHFLYSTDVWVEVTLLGDADHPNIAEEILVRPRKISEQTEGGYWRPEKSGKNAVKIKIPYSAEGLRFSLEFSWEIFTFRHEGRDIAEIPRNALMLFAEPIEKQIRPEDVFSAAELESKVHYVDAEKDFPLNLDAVQKPVIYFPAGVYAMAARLEFEFRWVRKHPAWNYHAYLNAEIEWIYLAPGSYVKGAIQFRGESGKTPEKLRITGAGTISGEKYVYECDKENGYATRPADEAGGYEGRCLKMMDLALEFYSAGDMNQELEVHGITLTNPPFHSFTVYGSLDQACSKFAATVENYHMVGVWYYQTDGPEVPSWSMVQNSFFQTGDDCIKLYWSHVTVRRITAWFQGNGGFIQFGWKPRNLTQITCEEVDVIHDLSRYRHADNCAIVCAADLISDSDKAAAHEFCIESLVLRDIRVEGKCMCPIRIAVQSQIRNIKIERLWIDEWDRSEDRCGLKDFKKNSHVTKYFSDLKEAFLELSDFRIGGEVVTEANAESLGRMTVDPLFHSKWLMGGTPMTMAPEVWENNFGPKCDVWSAGCILYEMLAGSLPFAVRSMNPKDWQALHRYGPDWRKAGENIKPQPQALPRPQHPISAQNWAGSFERRSPSTPTFQLGSLRSIRMGDIEASYGPENGSNAASSQMRGIRVDRFGAKDESLGVLGLRALDVDQLKQLQELMEQGD</sequence>
<dbReference type="Pfam" id="PF03718">
    <property type="entry name" value="Glyco_hydro_49"/>
    <property type="match status" value="1"/>
</dbReference>
<feature type="domain" description="EF-hand" evidence="18">
    <location>
        <begin position="359"/>
        <end position="382"/>
    </location>
</feature>
<keyword evidence="7" id="KW-0963">Cytoplasm</keyword>
<dbReference type="SUPFAM" id="SSF51126">
    <property type="entry name" value="Pectin lyase-like"/>
    <property type="match status" value="1"/>
</dbReference>
<dbReference type="PROSITE" id="PS01239">
    <property type="entry name" value="DYNEIN_LIGHT_1"/>
    <property type="match status" value="1"/>
</dbReference>
<dbReference type="GO" id="GO:0051028">
    <property type="term" value="P:mRNA transport"/>
    <property type="evidence" value="ECO:0007669"/>
    <property type="project" value="UniProtKB-KW"/>
</dbReference>
<dbReference type="SMART" id="SM01375">
    <property type="entry name" value="Dynein_light"/>
    <property type="match status" value="1"/>
</dbReference>
<reference evidence="19 20" key="1">
    <citation type="submission" date="2016-02" db="EMBL/GenBank/DDBJ databases">
        <title>Genome analysis of coral dinoflagellate symbionts highlights evolutionary adaptations to a symbiotic lifestyle.</title>
        <authorList>
            <person name="Aranda M."/>
            <person name="Li Y."/>
            <person name="Liew Y.J."/>
            <person name="Baumgarten S."/>
            <person name="Simakov O."/>
            <person name="Wilson M."/>
            <person name="Piel J."/>
            <person name="Ashoor H."/>
            <person name="Bougouffa S."/>
            <person name="Bajic V.B."/>
            <person name="Ryu T."/>
            <person name="Ravasi T."/>
            <person name="Bayer T."/>
            <person name="Micklem G."/>
            <person name="Kim H."/>
            <person name="Bhak J."/>
            <person name="Lajeunesse T.C."/>
            <person name="Voolstra C.R."/>
        </authorList>
    </citation>
    <scope>NUCLEOTIDE SEQUENCE [LARGE SCALE GENOMIC DNA]</scope>
    <source>
        <strain evidence="19 20">CCMP2467</strain>
    </source>
</reference>
<evidence type="ECO:0000256" key="5">
    <source>
        <dbReference type="ARBA" id="ARBA00016512"/>
    </source>
</evidence>
<dbReference type="InterPro" id="IPR018247">
    <property type="entry name" value="EF_Hand_1_Ca_BS"/>
</dbReference>
<dbReference type="SUPFAM" id="SSF56112">
    <property type="entry name" value="Protein kinase-like (PK-like)"/>
    <property type="match status" value="1"/>
</dbReference>
<dbReference type="InterPro" id="IPR002048">
    <property type="entry name" value="EF_hand_dom"/>
</dbReference>
<evidence type="ECO:0000256" key="9">
    <source>
        <dbReference type="ARBA" id="ARBA00022816"/>
    </source>
</evidence>
<organism evidence="19 20">
    <name type="scientific">Symbiodinium microadriaticum</name>
    <name type="common">Dinoflagellate</name>
    <name type="synonym">Zooxanthella microadriatica</name>
    <dbReference type="NCBI Taxonomy" id="2951"/>
    <lineage>
        <taxon>Eukaryota</taxon>
        <taxon>Sar</taxon>
        <taxon>Alveolata</taxon>
        <taxon>Dinophyceae</taxon>
        <taxon>Suessiales</taxon>
        <taxon>Symbiodiniaceae</taxon>
        <taxon>Symbiodinium</taxon>
    </lineage>
</organism>
<dbReference type="InterPro" id="IPR001372">
    <property type="entry name" value="Dynein_light_chain_typ-1/2"/>
</dbReference>
<dbReference type="SUPFAM" id="SSF54648">
    <property type="entry name" value="DLC"/>
    <property type="match status" value="1"/>
</dbReference>
<keyword evidence="8" id="KW-0493">Microtubule</keyword>
<keyword evidence="20" id="KW-1185">Reference proteome</keyword>
<dbReference type="GO" id="GO:0015031">
    <property type="term" value="P:protein transport"/>
    <property type="evidence" value="ECO:0007669"/>
    <property type="project" value="UniProtKB-KW"/>
</dbReference>
<evidence type="ECO:0000313" key="20">
    <source>
        <dbReference type="Proteomes" id="UP000186817"/>
    </source>
</evidence>
<evidence type="ECO:0000256" key="14">
    <source>
        <dbReference type="ARBA" id="ARBA00023242"/>
    </source>
</evidence>
<evidence type="ECO:0000256" key="1">
    <source>
        <dbReference type="ARBA" id="ARBA00004123"/>
    </source>
</evidence>
<comment type="subcellular location">
    <subcellularLocation>
        <location evidence="2">Cytoplasm</location>
        <location evidence="2">Cytoskeleton</location>
    </subcellularLocation>
    <subcellularLocation>
        <location evidence="1">Nucleus</location>
    </subcellularLocation>
</comment>
<dbReference type="Proteomes" id="UP000186817">
    <property type="component" value="Unassembled WGS sequence"/>
</dbReference>
<comment type="caution">
    <text evidence="19">The sequence shown here is derived from an EMBL/GenBank/DDBJ whole genome shotgun (WGS) entry which is preliminary data.</text>
</comment>
<evidence type="ECO:0000256" key="4">
    <source>
        <dbReference type="ARBA" id="ARBA00015062"/>
    </source>
</evidence>
<keyword evidence="11" id="KW-0243">Dynein</keyword>
<gene>
    <name evidence="19" type="primary">Dextranase</name>
    <name evidence="19" type="ORF">AK812_SmicGene29754</name>
</gene>
<keyword evidence="6" id="KW-0813">Transport</keyword>
<evidence type="ECO:0000259" key="18">
    <source>
        <dbReference type="PROSITE" id="PS50222"/>
    </source>
</evidence>
<dbReference type="GO" id="GO:0005509">
    <property type="term" value="F:calcium ion binding"/>
    <property type="evidence" value="ECO:0007669"/>
    <property type="project" value="InterPro"/>
</dbReference>
<comment type="similarity">
    <text evidence="15">Belongs to the protein kinase superfamily. Ser/Thr protein kinase family. CDPK subfamily.</text>
</comment>
<dbReference type="SUPFAM" id="SSF101596">
    <property type="entry name" value="Dextranase, N-terminal domain"/>
    <property type="match status" value="1"/>
</dbReference>
<keyword evidence="14" id="KW-0539">Nucleus</keyword>
<evidence type="ECO:0000256" key="6">
    <source>
        <dbReference type="ARBA" id="ARBA00022448"/>
    </source>
</evidence>
<dbReference type="Gene3D" id="3.30.740.10">
    <property type="entry name" value="Protein Inhibitor Of Neuronal Nitric Oxide Synthase"/>
    <property type="match status" value="1"/>
</dbReference>
<dbReference type="InterPro" id="IPR035953">
    <property type="entry name" value="Dextranase_N-ter"/>
</dbReference>
<dbReference type="GO" id="GO:0005524">
    <property type="term" value="F:ATP binding"/>
    <property type="evidence" value="ECO:0007669"/>
    <property type="project" value="InterPro"/>
</dbReference>
<evidence type="ECO:0000313" key="19">
    <source>
        <dbReference type="EMBL" id="OLP88843.1"/>
    </source>
</evidence>
<dbReference type="InterPro" id="IPR023226">
    <property type="entry name" value="Glyco_hydro_49_N_dom"/>
</dbReference>
<feature type="compositionally biased region" description="Low complexity" evidence="16">
    <location>
        <begin position="199"/>
        <end position="220"/>
    </location>
</feature>
<dbReference type="InterPro" id="IPR005192">
    <property type="entry name" value="Glyco_hydro_49_C"/>
</dbReference>
<evidence type="ECO:0000256" key="8">
    <source>
        <dbReference type="ARBA" id="ARBA00022701"/>
    </source>
</evidence>
<dbReference type="PROSITE" id="PS50011">
    <property type="entry name" value="PROTEIN_KINASE_DOM"/>
    <property type="match status" value="1"/>
</dbReference>
<evidence type="ECO:0000256" key="12">
    <source>
        <dbReference type="ARBA" id="ARBA00023175"/>
    </source>
</evidence>
<dbReference type="Pfam" id="PF17433">
    <property type="entry name" value="Glyco_hydro_49N"/>
    <property type="match status" value="1"/>
</dbReference>
<dbReference type="FunFam" id="3.30.740.10:FF:000005">
    <property type="entry name" value="Dynein light chain"/>
    <property type="match status" value="1"/>
</dbReference>
<dbReference type="Gene3D" id="1.10.510.10">
    <property type="entry name" value="Transferase(Phosphotransferase) domain 1"/>
    <property type="match status" value="1"/>
</dbReference>
<comment type="similarity">
    <text evidence="3">Belongs to the dynein light chain family.</text>
</comment>
<feature type="region of interest" description="Disordered" evidence="16">
    <location>
        <begin position="196"/>
        <end position="245"/>
    </location>
</feature>
<dbReference type="Pfam" id="PF00069">
    <property type="entry name" value="Pkinase"/>
    <property type="match status" value="1"/>
</dbReference>
<dbReference type="InterPro" id="IPR011009">
    <property type="entry name" value="Kinase-like_dom_sf"/>
</dbReference>
<dbReference type="Pfam" id="PF01221">
    <property type="entry name" value="Dynein_light"/>
    <property type="match status" value="1"/>
</dbReference>